<comment type="caution">
    <text evidence="2">The sequence shown here is derived from an EMBL/GenBank/DDBJ whole genome shotgun (WGS) entry which is preliminary data.</text>
</comment>
<proteinExistence type="predicted"/>
<dbReference type="EMBL" id="WNYA01002589">
    <property type="protein sequence ID" value="KAG8544070.1"/>
    <property type="molecule type" value="Genomic_DNA"/>
</dbReference>
<evidence type="ECO:0000313" key="2">
    <source>
        <dbReference type="EMBL" id="KAG8544070.1"/>
    </source>
</evidence>
<gene>
    <name evidence="2" type="ORF">GDO81_023135</name>
</gene>
<keyword evidence="1" id="KW-0472">Membrane</keyword>
<sequence>MGCGAVQCPRYWRCTPDSWSVGGHIWLAVCLLGWAVCVLGSAMVGVLRWGWWWAPLYHYGGFLGRGGPPAGCCWRGPGCSVLPSSRLLLSHSLYFRR</sequence>
<dbReference type="Proteomes" id="UP000824782">
    <property type="component" value="Unassembled WGS sequence"/>
</dbReference>
<keyword evidence="3" id="KW-1185">Reference proteome</keyword>
<keyword evidence="1" id="KW-0812">Transmembrane</keyword>
<organism evidence="2 3">
    <name type="scientific">Engystomops pustulosus</name>
    <name type="common">Tungara frog</name>
    <name type="synonym">Physalaemus pustulosus</name>
    <dbReference type="NCBI Taxonomy" id="76066"/>
    <lineage>
        <taxon>Eukaryota</taxon>
        <taxon>Metazoa</taxon>
        <taxon>Chordata</taxon>
        <taxon>Craniata</taxon>
        <taxon>Vertebrata</taxon>
        <taxon>Euteleostomi</taxon>
        <taxon>Amphibia</taxon>
        <taxon>Batrachia</taxon>
        <taxon>Anura</taxon>
        <taxon>Neobatrachia</taxon>
        <taxon>Hyloidea</taxon>
        <taxon>Leptodactylidae</taxon>
        <taxon>Leiuperinae</taxon>
        <taxon>Engystomops</taxon>
    </lineage>
</organism>
<protein>
    <submittedName>
        <fullName evidence="2">Uncharacterized protein</fullName>
    </submittedName>
</protein>
<name>A0AAV6Z9S9_ENGPU</name>
<evidence type="ECO:0000313" key="3">
    <source>
        <dbReference type="Proteomes" id="UP000824782"/>
    </source>
</evidence>
<evidence type="ECO:0000256" key="1">
    <source>
        <dbReference type="SAM" id="Phobius"/>
    </source>
</evidence>
<feature type="transmembrane region" description="Helical" evidence="1">
    <location>
        <begin position="25"/>
        <end position="47"/>
    </location>
</feature>
<keyword evidence="1" id="KW-1133">Transmembrane helix</keyword>
<dbReference type="AlphaFoldDB" id="A0AAV6Z9S9"/>
<accession>A0AAV6Z9S9</accession>
<reference evidence="2" key="1">
    <citation type="thesis" date="2020" institute="ProQuest LLC" country="789 East Eisenhower Parkway, Ann Arbor, MI, USA">
        <title>Comparative Genomics and Chromosome Evolution.</title>
        <authorList>
            <person name="Mudd A.B."/>
        </authorList>
    </citation>
    <scope>NUCLEOTIDE SEQUENCE</scope>
    <source>
        <strain evidence="2">237g6f4</strain>
        <tissue evidence="2">Blood</tissue>
    </source>
</reference>